<dbReference type="EMBL" id="NXNI01000002">
    <property type="protein sequence ID" value="PCR89058.1"/>
    <property type="molecule type" value="Genomic_DNA"/>
</dbReference>
<dbReference type="GO" id="GO:0016616">
    <property type="term" value="F:oxidoreductase activity, acting on the CH-OH group of donors, NAD or NADP as acceptor"/>
    <property type="evidence" value="ECO:0007669"/>
    <property type="project" value="UniProtKB-ARBA"/>
</dbReference>
<keyword evidence="7" id="KW-1185">Reference proteome</keyword>
<dbReference type="PANTHER" id="PTHR43401:SF2">
    <property type="entry name" value="L-THREONINE 3-DEHYDROGENASE"/>
    <property type="match status" value="1"/>
</dbReference>
<dbReference type="Pfam" id="PF08240">
    <property type="entry name" value="ADH_N"/>
    <property type="match status" value="1"/>
</dbReference>
<sequence>MVGMRACILDEWGGSLTVDTVPDPEPGPGEVRVDVRACGVTRTIENAIQGGLEDDPALTPRVPGHEFAGIVEEVGDDVSGLVPGDRVLAYFYLTCGECQACRRGATNQCANVEGWYGATRDGAYAERAVIPASNVLPLPDGASFVDGAVAADGLATPLHICRRAEIDDAETVLVIGAAGRVGIHLSQLAALRGARVLAADIADDRLAHVDSATGPAVQPIDVRGDDVATRLREATPNGDGPTVVVDTVGETDTLAAAWDALAMGGQLISLTTHHERSFAPPLKEFVAKEASIRGSRYATKDEVVSAARLLADGRIHAVVTERVGLEDVPAVHDRIRSGESHGMVVLEP</sequence>
<dbReference type="GO" id="GO:0043168">
    <property type="term" value="F:anion binding"/>
    <property type="evidence" value="ECO:0007669"/>
    <property type="project" value="UniProtKB-ARBA"/>
</dbReference>
<dbReference type="OrthoDB" id="73567at2157"/>
<reference evidence="6 7" key="1">
    <citation type="submission" date="2017-09" db="EMBL/GenBank/DDBJ databases">
        <title>Genome sequences of Natrinema ejinorence JCM 13890T.</title>
        <authorList>
            <person name="Roh S.W."/>
            <person name="Kim Y.B."/>
            <person name="Kim J.Y."/>
        </authorList>
    </citation>
    <scope>NUCLEOTIDE SEQUENCE [LARGE SCALE GENOMIC DNA]</scope>
    <source>
        <strain evidence="6 7">JCM 13890</strain>
    </source>
</reference>
<keyword evidence="3" id="KW-0560">Oxidoreductase</keyword>
<name>A0A2A5QQC4_9EURY</name>
<evidence type="ECO:0000313" key="6">
    <source>
        <dbReference type="EMBL" id="PCR89058.1"/>
    </source>
</evidence>
<dbReference type="PANTHER" id="PTHR43401">
    <property type="entry name" value="L-THREONINE 3-DEHYDROGENASE"/>
    <property type="match status" value="1"/>
</dbReference>
<dbReference type="SMART" id="SM00829">
    <property type="entry name" value="PKS_ER"/>
    <property type="match status" value="1"/>
</dbReference>
<accession>A0A2A5QQC4</accession>
<comment type="similarity">
    <text evidence="4">Belongs to the zinc-containing alcohol dehydrogenase family.</text>
</comment>
<protein>
    <submittedName>
        <fullName evidence="6">NADPH:quinone oxidoreductase</fullName>
    </submittedName>
</protein>
<dbReference type="GO" id="GO:0051262">
    <property type="term" value="P:protein tetramerization"/>
    <property type="evidence" value="ECO:0007669"/>
    <property type="project" value="UniProtKB-ARBA"/>
</dbReference>
<gene>
    <name evidence="6" type="ORF">CP557_21455</name>
</gene>
<keyword evidence="2 4" id="KW-0862">Zinc</keyword>
<evidence type="ECO:0000256" key="4">
    <source>
        <dbReference type="RuleBase" id="RU361277"/>
    </source>
</evidence>
<dbReference type="Proteomes" id="UP000219689">
    <property type="component" value="Unassembled WGS sequence"/>
</dbReference>
<dbReference type="SUPFAM" id="SSF50129">
    <property type="entry name" value="GroES-like"/>
    <property type="match status" value="1"/>
</dbReference>
<dbReference type="InterPro" id="IPR036291">
    <property type="entry name" value="NAD(P)-bd_dom_sf"/>
</dbReference>
<dbReference type="InterPro" id="IPR011032">
    <property type="entry name" value="GroES-like_sf"/>
</dbReference>
<dbReference type="GO" id="GO:0030554">
    <property type="term" value="F:adenyl nucleotide binding"/>
    <property type="evidence" value="ECO:0007669"/>
    <property type="project" value="UniProtKB-ARBA"/>
</dbReference>
<dbReference type="Pfam" id="PF00107">
    <property type="entry name" value="ADH_zinc_N"/>
    <property type="match status" value="1"/>
</dbReference>
<dbReference type="GO" id="GO:0044281">
    <property type="term" value="P:small molecule metabolic process"/>
    <property type="evidence" value="ECO:0007669"/>
    <property type="project" value="UniProtKB-ARBA"/>
</dbReference>
<dbReference type="InterPro" id="IPR013149">
    <property type="entry name" value="ADH-like_C"/>
</dbReference>
<dbReference type="InterPro" id="IPR050129">
    <property type="entry name" value="Zn_alcohol_dh"/>
</dbReference>
<evidence type="ECO:0000259" key="5">
    <source>
        <dbReference type="SMART" id="SM00829"/>
    </source>
</evidence>
<dbReference type="AlphaFoldDB" id="A0A2A5QQC4"/>
<organism evidence="6 7">
    <name type="scientific">Natrinema ejinorense</name>
    <dbReference type="NCBI Taxonomy" id="373386"/>
    <lineage>
        <taxon>Archaea</taxon>
        <taxon>Methanobacteriati</taxon>
        <taxon>Methanobacteriota</taxon>
        <taxon>Stenosarchaea group</taxon>
        <taxon>Halobacteria</taxon>
        <taxon>Halobacteriales</taxon>
        <taxon>Natrialbaceae</taxon>
        <taxon>Natrinema</taxon>
    </lineage>
</organism>
<dbReference type="InterPro" id="IPR002328">
    <property type="entry name" value="ADH_Zn_CS"/>
</dbReference>
<comment type="cofactor">
    <cofactor evidence="4">
        <name>Zn(2+)</name>
        <dbReference type="ChEBI" id="CHEBI:29105"/>
    </cofactor>
</comment>
<dbReference type="InterPro" id="IPR020843">
    <property type="entry name" value="ER"/>
</dbReference>
<feature type="domain" description="Enoyl reductase (ER)" evidence="5">
    <location>
        <begin position="13"/>
        <end position="346"/>
    </location>
</feature>
<keyword evidence="1 4" id="KW-0479">Metal-binding</keyword>
<evidence type="ECO:0000313" key="7">
    <source>
        <dbReference type="Proteomes" id="UP000219689"/>
    </source>
</evidence>
<dbReference type="SUPFAM" id="SSF51735">
    <property type="entry name" value="NAD(P)-binding Rossmann-fold domains"/>
    <property type="match status" value="1"/>
</dbReference>
<dbReference type="Gene3D" id="3.90.180.10">
    <property type="entry name" value="Medium-chain alcohol dehydrogenases, catalytic domain"/>
    <property type="match status" value="1"/>
</dbReference>
<dbReference type="PROSITE" id="PS00059">
    <property type="entry name" value="ADH_ZINC"/>
    <property type="match status" value="1"/>
</dbReference>
<dbReference type="InterPro" id="IPR013154">
    <property type="entry name" value="ADH-like_N"/>
</dbReference>
<evidence type="ECO:0000256" key="3">
    <source>
        <dbReference type="ARBA" id="ARBA00023002"/>
    </source>
</evidence>
<dbReference type="GO" id="GO:0008270">
    <property type="term" value="F:zinc ion binding"/>
    <property type="evidence" value="ECO:0007669"/>
    <property type="project" value="InterPro"/>
</dbReference>
<evidence type="ECO:0000256" key="1">
    <source>
        <dbReference type="ARBA" id="ARBA00022723"/>
    </source>
</evidence>
<comment type="caution">
    <text evidence="6">The sequence shown here is derived from an EMBL/GenBank/DDBJ whole genome shotgun (WGS) entry which is preliminary data.</text>
</comment>
<evidence type="ECO:0000256" key="2">
    <source>
        <dbReference type="ARBA" id="ARBA00022833"/>
    </source>
</evidence>
<proteinExistence type="inferred from homology"/>